<evidence type="ECO:0000259" key="3">
    <source>
        <dbReference type="PROSITE" id="PS51186"/>
    </source>
</evidence>
<dbReference type="InterPro" id="IPR016181">
    <property type="entry name" value="Acyl_CoA_acyltransferase"/>
</dbReference>
<dbReference type="SUPFAM" id="SSF55729">
    <property type="entry name" value="Acyl-CoA N-acyltransferases (Nat)"/>
    <property type="match status" value="1"/>
</dbReference>
<reference evidence="4 5" key="1">
    <citation type="submission" date="2020-05" db="EMBL/GenBank/DDBJ databases">
        <title>MicrobeNet Type strains.</title>
        <authorList>
            <person name="Nicholson A.C."/>
        </authorList>
    </citation>
    <scope>NUCLEOTIDE SEQUENCE [LARGE SCALE GENOMIC DNA]</scope>
    <source>
        <strain evidence="4 5">JCM 14547</strain>
    </source>
</reference>
<dbReference type="CDD" id="cd04301">
    <property type="entry name" value="NAT_SF"/>
    <property type="match status" value="1"/>
</dbReference>
<feature type="non-terminal residue" evidence="4">
    <location>
        <position position="1"/>
    </location>
</feature>
<dbReference type="Proteomes" id="UP000555552">
    <property type="component" value="Unassembled WGS sequence"/>
</dbReference>
<evidence type="ECO:0000313" key="5">
    <source>
        <dbReference type="Proteomes" id="UP000555552"/>
    </source>
</evidence>
<dbReference type="PANTHER" id="PTHR43420">
    <property type="entry name" value="ACETYLTRANSFERASE"/>
    <property type="match status" value="1"/>
</dbReference>
<dbReference type="EMBL" id="JABEMA010000109">
    <property type="protein sequence ID" value="NNH23203.1"/>
    <property type="molecule type" value="Genomic_DNA"/>
</dbReference>
<evidence type="ECO:0000256" key="2">
    <source>
        <dbReference type="ARBA" id="ARBA00023315"/>
    </source>
</evidence>
<comment type="caution">
    <text evidence="4">The sequence shown here is derived from an EMBL/GenBank/DDBJ whole genome shotgun (WGS) entry which is preliminary data.</text>
</comment>
<evidence type="ECO:0000313" key="4">
    <source>
        <dbReference type="EMBL" id="NNH23203.1"/>
    </source>
</evidence>
<feature type="domain" description="N-acetyltransferase" evidence="3">
    <location>
        <begin position="40"/>
        <end position="179"/>
    </location>
</feature>
<dbReference type="InterPro" id="IPR050680">
    <property type="entry name" value="YpeA/RimI_acetyltransf"/>
</dbReference>
<gene>
    <name evidence="4" type="ORF">HLB09_08880</name>
</gene>
<dbReference type="Gene3D" id="3.40.630.30">
    <property type="match status" value="1"/>
</dbReference>
<organism evidence="4 5">
    <name type="scientific">Pseudokineococcus marinus</name>
    <dbReference type="NCBI Taxonomy" id="351215"/>
    <lineage>
        <taxon>Bacteria</taxon>
        <taxon>Bacillati</taxon>
        <taxon>Actinomycetota</taxon>
        <taxon>Actinomycetes</taxon>
        <taxon>Kineosporiales</taxon>
        <taxon>Kineosporiaceae</taxon>
        <taxon>Pseudokineococcus</taxon>
    </lineage>
</organism>
<sequence length="179" mass="18261">VGAAARADAAGLAAVEDLDAELDGRGWARVSPTTVMVGALPGASDTATAPVDLLRAPDAAWSRLVRPGEADDPVVAALLLSAPDQAFAVVRPGTDAVAAGRMAVADGWAVLTDLAVAPAHRRRGLARAAVAELSSWAAGRGAERLALQVADGNDGARALYASLGLVEHHRYAYREAPRA</sequence>
<dbReference type="RefSeq" id="WP_171203029.1">
    <property type="nucleotide sequence ID" value="NZ_JABEMA010000109.1"/>
</dbReference>
<accession>A0A849BPD6</accession>
<dbReference type="Pfam" id="PF24553">
    <property type="entry name" value="Rv0428c_C"/>
    <property type="match status" value="1"/>
</dbReference>
<keyword evidence="2" id="KW-0012">Acyltransferase</keyword>
<keyword evidence="1 4" id="KW-0808">Transferase</keyword>
<dbReference type="GO" id="GO:0016747">
    <property type="term" value="F:acyltransferase activity, transferring groups other than amino-acyl groups"/>
    <property type="evidence" value="ECO:0007669"/>
    <property type="project" value="InterPro"/>
</dbReference>
<dbReference type="InterPro" id="IPR056935">
    <property type="entry name" value="Rv0428c-like_C"/>
</dbReference>
<dbReference type="AlphaFoldDB" id="A0A849BPD6"/>
<dbReference type="InterPro" id="IPR000182">
    <property type="entry name" value="GNAT_dom"/>
</dbReference>
<evidence type="ECO:0000256" key="1">
    <source>
        <dbReference type="ARBA" id="ARBA00022679"/>
    </source>
</evidence>
<keyword evidence="5" id="KW-1185">Reference proteome</keyword>
<proteinExistence type="predicted"/>
<name>A0A849BPD6_9ACTN</name>
<protein>
    <submittedName>
        <fullName evidence="4">GNAT family N-acetyltransferase</fullName>
    </submittedName>
</protein>
<dbReference type="PROSITE" id="PS51186">
    <property type="entry name" value="GNAT"/>
    <property type="match status" value="1"/>
</dbReference>